<dbReference type="EC" id="3.1.3.-" evidence="3"/>
<dbReference type="CDD" id="cd07067">
    <property type="entry name" value="HP_PGM_like"/>
    <property type="match status" value="1"/>
</dbReference>
<dbReference type="GO" id="GO:0016787">
    <property type="term" value="F:hydrolase activity"/>
    <property type="evidence" value="ECO:0007669"/>
    <property type="project" value="UniProtKB-KW"/>
</dbReference>
<evidence type="ECO:0000256" key="2">
    <source>
        <dbReference type="ARBA" id="ARBA00023235"/>
    </source>
</evidence>
<dbReference type="EMBL" id="JBHRZF010000200">
    <property type="protein sequence ID" value="MFC3862492.1"/>
    <property type="molecule type" value="Genomic_DNA"/>
</dbReference>
<reference evidence="4" key="1">
    <citation type="journal article" date="2019" name="Int. J. Syst. Evol. Microbiol.">
        <title>The Global Catalogue of Microorganisms (GCM) 10K type strain sequencing project: providing services to taxonomists for standard genome sequencing and annotation.</title>
        <authorList>
            <consortium name="The Broad Institute Genomics Platform"/>
            <consortium name="The Broad Institute Genome Sequencing Center for Infectious Disease"/>
            <person name="Wu L."/>
            <person name="Ma J."/>
        </authorList>
    </citation>
    <scope>NUCLEOTIDE SEQUENCE [LARGE SCALE GENOMIC DNA]</scope>
    <source>
        <strain evidence="4">CCTCC AB 2013263</strain>
    </source>
</reference>
<organism evidence="3 4">
    <name type="scientific">Deinococcus antarcticus</name>
    <dbReference type="NCBI Taxonomy" id="1298767"/>
    <lineage>
        <taxon>Bacteria</taxon>
        <taxon>Thermotogati</taxon>
        <taxon>Deinococcota</taxon>
        <taxon>Deinococci</taxon>
        <taxon>Deinococcales</taxon>
        <taxon>Deinococcaceae</taxon>
        <taxon>Deinococcus</taxon>
    </lineage>
</organism>
<keyword evidence="4" id="KW-1185">Reference proteome</keyword>
<protein>
    <submittedName>
        <fullName evidence="3">Histidine phosphatase family protein</fullName>
        <ecNumber evidence="3">3.1.3.-</ecNumber>
    </submittedName>
</protein>
<dbReference type="PANTHER" id="PTHR48100">
    <property type="entry name" value="BROAD-SPECIFICITY PHOSPHATASE YOR283W-RELATED"/>
    <property type="match status" value="1"/>
</dbReference>
<dbReference type="Gene3D" id="3.40.50.1240">
    <property type="entry name" value="Phosphoglycerate mutase-like"/>
    <property type="match status" value="1"/>
</dbReference>
<dbReference type="InterPro" id="IPR013078">
    <property type="entry name" value="His_Pase_superF_clade-1"/>
</dbReference>
<dbReference type="SUPFAM" id="SSF53254">
    <property type="entry name" value="Phosphoglycerate mutase-like"/>
    <property type="match status" value="1"/>
</dbReference>
<keyword evidence="1" id="KW-0324">Glycolysis</keyword>
<evidence type="ECO:0000256" key="1">
    <source>
        <dbReference type="ARBA" id="ARBA00023152"/>
    </source>
</evidence>
<proteinExistence type="predicted"/>
<dbReference type="InterPro" id="IPR029033">
    <property type="entry name" value="His_PPase_superfam"/>
</dbReference>
<dbReference type="RefSeq" id="WP_380080426.1">
    <property type="nucleotide sequence ID" value="NZ_JBHRZF010000200.1"/>
</dbReference>
<dbReference type="Pfam" id="PF00300">
    <property type="entry name" value="His_Phos_1"/>
    <property type="match status" value="1"/>
</dbReference>
<sequence length="203" mass="22348">MKRVFLVRHGETAGNSTRILRGTGSANDSLTAEGERQARACAAAFQAMHLPNPRVYASTYLRAQQTAQAIADALHTTVSTREGLHEINIGTWEGRPYSDLHHHATELHAHGGFAFPGGEHIHDVTCRAHPVLEDIAAQDGTPIIVTHNLTLTALLCRLTASDYLPAWQNRQFNHQNTAITELTFDGHNWEVVKLAQSGHLLQE</sequence>
<keyword evidence="2" id="KW-0413">Isomerase</keyword>
<evidence type="ECO:0000313" key="3">
    <source>
        <dbReference type="EMBL" id="MFC3862492.1"/>
    </source>
</evidence>
<dbReference type="PROSITE" id="PS00175">
    <property type="entry name" value="PG_MUTASE"/>
    <property type="match status" value="1"/>
</dbReference>
<comment type="caution">
    <text evidence="3">The sequence shown here is derived from an EMBL/GenBank/DDBJ whole genome shotgun (WGS) entry which is preliminary data.</text>
</comment>
<accession>A0ABV8A9T0</accession>
<dbReference type="Proteomes" id="UP001595748">
    <property type="component" value="Unassembled WGS sequence"/>
</dbReference>
<gene>
    <name evidence="3" type="ORF">ACFOPQ_17150</name>
</gene>
<dbReference type="InterPro" id="IPR050275">
    <property type="entry name" value="PGM_Phosphatase"/>
</dbReference>
<keyword evidence="3" id="KW-0378">Hydrolase</keyword>
<dbReference type="PANTHER" id="PTHR48100:SF1">
    <property type="entry name" value="HISTIDINE PHOSPHATASE FAMILY PROTEIN-RELATED"/>
    <property type="match status" value="1"/>
</dbReference>
<dbReference type="SMART" id="SM00855">
    <property type="entry name" value="PGAM"/>
    <property type="match status" value="1"/>
</dbReference>
<dbReference type="InterPro" id="IPR001345">
    <property type="entry name" value="PG/BPGM_mutase_AS"/>
</dbReference>
<name>A0ABV8A9T0_9DEIO</name>
<evidence type="ECO:0000313" key="4">
    <source>
        <dbReference type="Proteomes" id="UP001595748"/>
    </source>
</evidence>